<name>A0A8J4TT60_9TREM</name>
<evidence type="ECO:0000313" key="1">
    <source>
        <dbReference type="EMBL" id="KAF5406244.1"/>
    </source>
</evidence>
<organism evidence="1 2">
    <name type="scientific">Paragonimus heterotremus</name>
    <dbReference type="NCBI Taxonomy" id="100268"/>
    <lineage>
        <taxon>Eukaryota</taxon>
        <taxon>Metazoa</taxon>
        <taxon>Spiralia</taxon>
        <taxon>Lophotrochozoa</taxon>
        <taxon>Platyhelminthes</taxon>
        <taxon>Trematoda</taxon>
        <taxon>Digenea</taxon>
        <taxon>Plagiorchiida</taxon>
        <taxon>Troglotremata</taxon>
        <taxon>Troglotrematidae</taxon>
        <taxon>Paragonimus</taxon>
    </lineage>
</organism>
<dbReference type="Proteomes" id="UP000748531">
    <property type="component" value="Unassembled WGS sequence"/>
</dbReference>
<keyword evidence="2" id="KW-1185">Reference proteome</keyword>
<reference evidence="1" key="1">
    <citation type="submission" date="2019-05" db="EMBL/GenBank/DDBJ databases">
        <title>Annotation for the trematode Paragonimus heterotremus.</title>
        <authorList>
            <person name="Choi Y.-J."/>
        </authorList>
    </citation>
    <scope>NUCLEOTIDE SEQUENCE</scope>
    <source>
        <strain evidence="1">LC</strain>
    </source>
</reference>
<gene>
    <name evidence="1" type="ORF">PHET_00229</name>
</gene>
<dbReference type="AlphaFoldDB" id="A0A8J4TT60"/>
<dbReference type="EMBL" id="LUCH01000058">
    <property type="protein sequence ID" value="KAF5406244.1"/>
    <property type="molecule type" value="Genomic_DNA"/>
</dbReference>
<proteinExistence type="predicted"/>
<evidence type="ECO:0000313" key="2">
    <source>
        <dbReference type="Proteomes" id="UP000748531"/>
    </source>
</evidence>
<sequence>MSTLSVDRERREPVWLKSSTREVDWNSEARSNYTSPPTFYLTPNRTVLKNQRITSLDQCFKTNDSHLFSEGKEHTPGMMNKQRRPRLMLRRKDLLQFPPSGIRSEDKSLYRTCFRGDVCARVEPFRPNDEGINGLETALQRDGRTEQRAVSNDKAKTVYGGWPNYPPKSVYRNDYGHEGCCMLGDDAYVQPESRSSNILNLRRQSTDYRDHFHTWVTAPSSLSHLLIRDGYSWKPKPAVYLPEDPAKHKPMEANTAYRTAFIDYTRGMRPTARPTTLLSAARSEISERKLLNGCKDVTETTPRSLYSDSFVGQREADRWADRRVRQNVSSFVQNTGVSHQDDLGYWSRMPTECYHDYKTAMFSEAHKIPGGKSTVEC</sequence>
<protein>
    <submittedName>
        <fullName evidence="1">Uncharacterized protein</fullName>
    </submittedName>
</protein>
<comment type="caution">
    <text evidence="1">The sequence shown here is derived from an EMBL/GenBank/DDBJ whole genome shotgun (WGS) entry which is preliminary data.</text>
</comment>
<dbReference type="OrthoDB" id="6227998at2759"/>
<accession>A0A8J4TT60</accession>